<dbReference type="PROSITE" id="PS50035">
    <property type="entry name" value="PLD"/>
    <property type="match status" value="1"/>
</dbReference>
<dbReference type="PANTHER" id="PTHR43856:SF1">
    <property type="entry name" value="MITOCHONDRIAL CARDIOLIPIN HYDROLASE"/>
    <property type="match status" value="1"/>
</dbReference>
<feature type="domain" description="PLD phosphodiesterase" evidence="7">
    <location>
        <begin position="101"/>
        <end position="128"/>
    </location>
</feature>
<dbReference type="InterPro" id="IPR051406">
    <property type="entry name" value="PLD_domain"/>
</dbReference>
<evidence type="ECO:0000256" key="2">
    <source>
        <dbReference type="ARBA" id="ARBA00008664"/>
    </source>
</evidence>
<dbReference type="OrthoDB" id="9765044at2"/>
<reference evidence="8 9" key="1">
    <citation type="submission" date="2017-10" db="EMBL/GenBank/DDBJ databases">
        <title>Genomics of the genus Arcobacter.</title>
        <authorList>
            <person name="Perez-Cataluna A."/>
            <person name="Figueras M.J."/>
        </authorList>
    </citation>
    <scope>NUCLEOTIDE SEQUENCE [LARGE SCALE GENOMIC DNA]</scope>
    <source>
        <strain evidence="8 9">CECT 9230</strain>
    </source>
</reference>
<dbReference type="GO" id="GO:0006793">
    <property type="term" value="P:phosphorus metabolic process"/>
    <property type="evidence" value="ECO:0007669"/>
    <property type="project" value="UniProtKB-ARBA"/>
</dbReference>
<evidence type="ECO:0000256" key="4">
    <source>
        <dbReference type="ARBA" id="ARBA00022801"/>
    </source>
</evidence>
<accession>A0A366MWB0</accession>
<dbReference type="GO" id="GO:0016042">
    <property type="term" value="P:lipid catabolic process"/>
    <property type="evidence" value="ECO:0007669"/>
    <property type="project" value="UniProtKB-KW"/>
</dbReference>
<dbReference type="InterPro" id="IPR025202">
    <property type="entry name" value="PLD-like_dom"/>
</dbReference>
<dbReference type="GO" id="GO:0016891">
    <property type="term" value="F:RNA endonuclease activity producing 5'-phosphomonoesters, hydrolytic mechanism"/>
    <property type="evidence" value="ECO:0007669"/>
    <property type="project" value="TreeGrafter"/>
</dbReference>
<dbReference type="SUPFAM" id="SSF56024">
    <property type="entry name" value="Phospholipase D/nuclease"/>
    <property type="match status" value="1"/>
</dbReference>
<evidence type="ECO:0000256" key="1">
    <source>
        <dbReference type="ARBA" id="ARBA00000798"/>
    </source>
</evidence>
<proteinExistence type="inferred from homology"/>
<evidence type="ECO:0000313" key="9">
    <source>
        <dbReference type="Proteomes" id="UP000252669"/>
    </source>
</evidence>
<gene>
    <name evidence="8" type="ORF">CRU91_01080</name>
</gene>
<evidence type="ECO:0000256" key="6">
    <source>
        <dbReference type="ARBA" id="ARBA00023098"/>
    </source>
</evidence>
<name>A0A366MWB0_9BACT</name>
<dbReference type="AlphaFoldDB" id="A0A366MWB0"/>
<dbReference type="GO" id="GO:0004630">
    <property type="term" value="F:phospholipase D activity"/>
    <property type="evidence" value="ECO:0007669"/>
    <property type="project" value="UniProtKB-EC"/>
</dbReference>
<evidence type="ECO:0000313" key="8">
    <source>
        <dbReference type="EMBL" id="RBQ29900.1"/>
    </source>
</evidence>
<dbReference type="EC" id="3.1.4.4" evidence="3"/>
<evidence type="ECO:0000259" key="7">
    <source>
        <dbReference type="PROSITE" id="PS50035"/>
    </source>
</evidence>
<keyword evidence="9" id="KW-1185">Reference proteome</keyword>
<comment type="similarity">
    <text evidence="2">Belongs to the phospholipase D family.</text>
</comment>
<dbReference type="Proteomes" id="UP000252669">
    <property type="component" value="Unassembled WGS sequence"/>
</dbReference>
<comment type="catalytic activity">
    <reaction evidence="1">
        <text>a 1,2-diacyl-sn-glycero-3-phosphocholine + H2O = a 1,2-diacyl-sn-glycero-3-phosphate + choline + H(+)</text>
        <dbReference type="Rhea" id="RHEA:14445"/>
        <dbReference type="ChEBI" id="CHEBI:15354"/>
        <dbReference type="ChEBI" id="CHEBI:15377"/>
        <dbReference type="ChEBI" id="CHEBI:15378"/>
        <dbReference type="ChEBI" id="CHEBI:57643"/>
        <dbReference type="ChEBI" id="CHEBI:58608"/>
        <dbReference type="EC" id="3.1.4.4"/>
    </reaction>
</comment>
<dbReference type="PANTHER" id="PTHR43856">
    <property type="entry name" value="CARDIOLIPIN HYDROLASE"/>
    <property type="match status" value="1"/>
</dbReference>
<keyword evidence="5" id="KW-0442">Lipid degradation</keyword>
<comment type="caution">
    <text evidence="8">The sequence shown here is derived from an EMBL/GenBank/DDBJ whole genome shotgun (WGS) entry which is preliminary data.</text>
</comment>
<evidence type="ECO:0000256" key="3">
    <source>
        <dbReference type="ARBA" id="ARBA00012027"/>
    </source>
</evidence>
<dbReference type="RefSeq" id="WP_113892529.1">
    <property type="nucleotide sequence ID" value="NZ_JANJGA010000003.1"/>
</dbReference>
<dbReference type="EMBL" id="PDKB01000002">
    <property type="protein sequence ID" value="RBQ29900.1"/>
    <property type="molecule type" value="Genomic_DNA"/>
</dbReference>
<keyword evidence="6" id="KW-0443">Lipid metabolism</keyword>
<evidence type="ECO:0000256" key="5">
    <source>
        <dbReference type="ARBA" id="ARBA00022963"/>
    </source>
</evidence>
<dbReference type="Gene3D" id="3.30.870.10">
    <property type="entry name" value="Endonuclease Chain A"/>
    <property type="match status" value="1"/>
</dbReference>
<organism evidence="8 9">
    <name type="scientific">Aliarcobacter vitoriensis</name>
    <dbReference type="NCBI Taxonomy" id="2011099"/>
    <lineage>
        <taxon>Bacteria</taxon>
        <taxon>Pseudomonadati</taxon>
        <taxon>Campylobacterota</taxon>
        <taxon>Epsilonproteobacteria</taxon>
        <taxon>Campylobacterales</taxon>
        <taxon>Arcobacteraceae</taxon>
        <taxon>Aliarcobacter</taxon>
    </lineage>
</organism>
<dbReference type="InterPro" id="IPR001736">
    <property type="entry name" value="PLipase_D/transphosphatidylase"/>
</dbReference>
<protein>
    <recommendedName>
        <fullName evidence="3">phospholipase D</fullName>
        <ecNumber evidence="3">3.1.4.4</ecNumber>
    </recommendedName>
</protein>
<dbReference type="SMART" id="SM00155">
    <property type="entry name" value="PLDc"/>
    <property type="match status" value="1"/>
</dbReference>
<dbReference type="Pfam" id="PF13091">
    <property type="entry name" value="PLDc_2"/>
    <property type="match status" value="1"/>
</dbReference>
<keyword evidence="4" id="KW-0378">Hydrolase</keyword>
<sequence>MKKLILILLFSLNIFANEVFLLPDESKIAQEKIKSLIKEAKSSIFIAMYNFSYKKIAKDLLEASKNGTDITVLLDGEKVSKDDDVLKLFKDNKIKTIVNKDKNKMHIKAMLIDDNLALIGSTNFTKKSFEENYDLIYISKDEKLISKLKEFRAKFE</sequence>